<evidence type="ECO:0000256" key="2">
    <source>
        <dbReference type="SAM" id="Phobius"/>
    </source>
</evidence>
<feature type="compositionally biased region" description="Basic and acidic residues" evidence="1">
    <location>
        <begin position="123"/>
        <end position="135"/>
    </location>
</feature>
<evidence type="ECO:0000313" key="3">
    <source>
        <dbReference type="EMBL" id="KNC72042.1"/>
    </source>
</evidence>
<accession>A0A0L0F5P6</accession>
<reference evidence="3 4" key="1">
    <citation type="submission" date="2011-02" db="EMBL/GenBank/DDBJ databases">
        <title>The Genome Sequence of Sphaeroforma arctica JP610.</title>
        <authorList>
            <consortium name="The Broad Institute Genome Sequencing Platform"/>
            <person name="Russ C."/>
            <person name="Cuomo C."/>
            <person name="Young S.K."/>
            <person name="Zeng Q."/>
            <person name="Gargeya S."/>
            <person name="Alvarado L."/>
            <person name="Berlin A."/>
            <person name="Chapman S.B."/>
            <person name="Chen Z."/>
            <person name="Freedman E."/>
            <person name="Gellesch M."/>
            <person name="Goldberg J."/>
            <person name="Griggs A."/>
            <person name="Gujja S."/>
            <person name="Heilman E."/>
            <person name="Heiman D."/>
            <person name="Howarth C."/>
            <person name="Mehta T."/>
            <person name="Neiman D."/>
            <person name="Pearson M."/>
            <person name="Roberts A."/>
            <person name="Saif S."/>
            <person name="Shea T."/>
            <person name="Shenoy N."/>
            <person name="Sisk P."/>
            <person name="Stolte C."/>
            <person name="Sykes S."/>
            <person name="White J."/>
            <person name="Yandava C."/>
            <person name="Burger G."/>
            <person name="Gray M.W."/>
            <person name="Holland P.W.H."/>
            <person name="King N."/>
            <person name="Lang F.B.F."/>
            <person name="Roger A.J."/>
            <person name="Ruiz-Trillo I."/>
            <person name="Haas B."/>
            <person name="Nusbaum C."/>
            <person name="Birren B."/>
        </authorList>
    </citation>
    <scope>NUCLEOTIDE SEQUENCE [LARGE SCALE GENOMIC DNA]</scope>
    <source>
        <strain evidence="3 4">JP610</strain>
    </source>
</reference>
<evidence type="ECO:0000256" key="1">
    <source>
        <dbReference type="SAM" id="MobiDB-lite"/>
    </source>
</evidence>
<dbReference type="Proteomes" id="UP000054560">
    <property type="component" value="Unassembled WGS sequence"/>
</dbReference>
<organism evidence="3 4">
    <name type="scientific">Sphaeroforma arctica JP610</name>
    <dbReference type="NCBI Taxonomy" id="667725"/>
    <lineage>
        <taxon>Eukaryota</taxon>
        <taxon>Ichthyosporea</taxon>
        <taxon>Ichthyophonida</taxon>
        <taxon>Sphaeroforma</taxon>
    </lineage>
</organism>
<gene>
    <name evidence="3" type="ORF">SARC_15407</name>
</gene>
<dbReference type="RefSeq" id="XP_014145944.1">
    <property type="nucleotide sequence ID" value="XM_014290469.1"/>
</dbReference>
<dbReference type="GeneID" id="25915911"/>
<feature type="transmembrane region" description="Helical" evidence="2">
    <location>
        <begin position="21"/>
        <end position="44"/>
    </location>
</feature>
<feature type="region of interest" description="Disordered" evidence="1">
    <location>
        <begin position="116"/>
        <end position="135"/>
    </location>
</feature>
<evidence type="ECO:0000313" key="4">
    <source>
        <dbReference type="Proteomes" id="UP000054560"/>
    </source>
</evidence>
<dbReference type="AlphaFoldDB" id="A0A0L0F5P6"/>
<protein>
    <submittedName>
        <fullName evidence="3">Uncharacterized protein</fullName>
    </submittedName>
</protein>
<keyword evidence="2" id="KW-1133">Transmembrane helix</keyword>
<keyword evidence="4" id="KW-1185">Reference proteome</keyword>
<dbReference type="EMBL" id="KQ247673">
    <property type="protein sequence ID" value="KNC72042.1"/>
    <property type="molecule type" value="Genomic_DNA"/>
</dbReference>
<sequence length="135" mass="14782">MDHATPTQSLKVSSRHTPPPMWAYGLALLFFVFMIGLTYAFVYWTKYNLRVMRQAHAEGLQMRGSQSGGGHSGGLSVGVTGRGRRFAHEPAAECVGEIAGGDPDEEEEVQLVNDVGTNSQHITKSDKGKNYELLE</sequence>
<name>A0A0L0F5P6_9EUKA</name>
<keyword evidence="2" id="KW-0812">Transmembrane</keyword>
<proteinExistence type="predicted"/>
<keyword evidence="2" id="KW-0472">Membrane</keyword>